<dbReference type="GO" id="GO:0006508">
    <property type="term" value="P:proteolysis"/>
    <property type="evidence" value="ECO:0007669"/>
    <property type="project" value="UniProtKB-KW"/>
</dbReference>
<feature type="active site" description="Charge relay system" evidence="6">
    <location>
        <position position="276"/>
    </location>
</feature>
<dbReference type="Gene3D" id="3.40.50.10740">
    <property type="entry name" value="Class I glutamine amidotransferase-like"/>
    <property type="match status" value="1"/>
</dbReference>
<dbReference type="GO" id="GO:0008236">
    <property type="term" value="F:serine-type peptidase activity"/>
    <property type="evidence" value="ECO:0007669"/>
    <property type="project" value="UniProtKB-KW"/>
</dbReference>
<keyword evidence="10" id="KW-1185">Reference proteome</keyword>
<dbReference type="SUPFAM" id="SSF52317">
    <property type="entry name" value="Class I glutamine amidotransferase-like"/>
    <property type="match status" value="1"/>
</dbReference>
<dbReference type="Gene3D" id="3.50.30.60">
    <property type="entry name" value="LD-carboxypeptidase A C-terminal domain-like"/>
    <property type="match status" value="1"/>
</dbReference>
<evidence type="ECO:0000256" key="3">
    <source>
        <dbReference type="ARBA" id="ARBA00022670"/>
    </source>
</evidence>
<dbReference type="CDD" id="cd07025">
    <property type="entry name" value="Peptidase_S66"/>
    <property type="match status" value="1"/>
</dbReference>
<proteinExistence type="inferred from homology"/>
<evidence type="ECO:0000256" key="2">
    <source>
        <dbReference type="ARBA" id="ARBA00022645"/>
    </source>
</evidence>
<feature type="active site" description="Charge relay system" evidence="6">
    <location>
        <position position="209"/>
    </location>
</feature>
<dbReference type="OrthoDB" id="9807329at2"/>
<feature type="active site" description="Nucleophile" evidence="6">
    <location>
        <position position="110"/>
    </location>
</feature>
<dbReference type="RefSeq" id="WP_091272116.1">
    <property type="nucleotide sequence ID" value="NZ_FNDK01000005.1"/>
</dbReference>
<dbReference type="AlphaFoldDB" id="A0A1G8C2W3"/>
<keyword evidence="4" id="KW-0378">Hydrolase</keyword>
<feature type="domain" description="LD-carboxypeptidase N-terminal" evidence="7">
    <location>
        <begin position="14"/>
        <end position="129"/>
    </location>
</feature>
<organism evidence="9 10">
    <name type="scientific">Alteribacillus persepolensis</name>
    <dbReference type="NCBI Taxonomy" id="568899"/>
    <lineage>
        <taxon>Bacteria</taxon>
        <taxon>Bacillati</taxon>
        <taxon>Bacillota</taxon>
        <taxon>Bacilli</taxon>
        <taxon>Bacillales</taxon>
        <taxon>Bacillaceae</taxon>
        <taxon>Alteribacillus</taxon>
    </lineage>
</organism>
<keyword evidence="3" id="KW-0645">Protease</keyword>
<dbReference type="EMBL" id="FNDK01000005">
    <property type="protein sequence ID" value="SDH39817.1"/>
    <property type="molecule type" value="Genomic_DNA"/>
</dbReference>
<evidence type="ECO:0000259" key="7">
    <source>
        <dbReference type="Pfam" id="PF02016"/>
    </source>
</evidence>
<name>A0A1G8C2W3_9BACI</name>
<dbReference type="InterPro" id="IPR027478">
    <property type="entry name" value="LdcA_N"/>
</dbReference>
<dbReference type="InterPro" id="IPR003507">
    <property type="entry name" value="S66_fam"/>
</dbReference>
<evidence type="ECO:0000259" key="8">
    <source>
        <dbReference type="Pfam" id="PF17676"/>
    </source>
</evidence>
<keyword evidence="2 9" id="KW-0121">Carboxypeptidase</keyword>
<sequence>MAIRPPLLEAGDTVGIVTLGSPIERPVVEARTDVLQELGFHVVLGDYVYARDGFLAGSDRERAYDFMRMVAEDDIKMILPSRGGVGVAGILPYLDFSLIRRHPKIISGYSDITALLNPIYQFADVITFQSLMLIDFRMNTPPYNYDPFYEAVSTLQYPRQLENPPNMPLVSRVPGNITAPIVGGTLTTFAGLLGTPYEIDTNGKIVVLEDTHEPTNTVYRYLKQLAMAGAFDDCAGIVMGECTGCPVSYGESYEEVIEKYLVPLNKPLMTGLATAHGTFKAAVPIGAMANLNTDDNTFTIIEPTVSSV</sequence>
<dbReference type="InterPro" id="IPR040921">
    <property type="entry name" value="Peptidase_S66C"/>
</dbReference>
<reference evidence="9 10" key="1">
    <citation type="submission" date="2016-10" db="EMBL/GenBank/DDBJ databases">
        <authorList>
            <person name="de Groot N.N."/>
        </authorList>
    </citation>
    <scope>NUCLEOTIDE SEQUENCE [LARGE SCALE GENOMIC DNA]</scope>
    <source>
        <strain evidence="9 10">DSM 21632</strain>
    </source>
</reference>
<dbReference type="InterPro" id="IPR027461">
    <property type="entry name" value="Carboxypeptidase_A_C_sf"/>
</dbReference>
<gene>
    <name evidence="9" type="ORF">SAMN05192534_10545</name>
</gene>
<dbReference type="InterPro" id="IPR040449">
    <property type="entry name" value="Peptidase_S66_N"/>
</dbReference>
<evidence type="ECO:0000256" key="4">
    <source>
        <dbReference type="ARBA" id="ARBA00022801"/>
    </source>
</evidence>
<dbReference type="PANTHER" id="PTHR30237:SF2">
    <property type="entry name" value="MUREIN TETRAPEPTIDE CARBOXYPEPTIDASE"/>
    <property type="match status" value="1"/>
</dbReference>
<evidence type="ECO:0000256" key="1">
    <source>
        <dbReference type="ARBA" id="ARBA00010233"/>
    </source>
</evidence>
<protein>
    <submittedName>
        <fullName evidence="9">Muramoyltetrapeptide carboxypeptidase</fullName>
    </submittedName>
</protein>
<dbReference type="SUPFAM" id="SSF141986">
    <property type="entry name" value="LD-carboxypeptidase A C-terminal domain-like"/>
    <property type="match status" value="1"/>
</dbReference>
<dbReference type="Pfam" id="PF02016">
    <property type="entry name" value="Peptidase_S66"/>
    <property type="match status" value="1"/>
</dbReference>
<accession>A0A1G8C2W3</accession>
<dbReference type="Proteomes" id="UP000199163">
    <property type="component" value="Unassembled WGS sequence"/>
</dbReference>
<evidence type="ECO:0000256" key="6">
    <source>
        <dbReference type="PIRSR" id="PIRSR028757-1"/>
    </source>
</evidence>
<evidence type="ECO:0000313" key="9">
    <source>
        <dbReference type="EMBL" id="SDH39817.1"/>
    </source>
</evidence>
<dbReference type="PANTHER" id="PTHR30237">
    <property type="entry name" value="MURAMOYLTETRAPEPTIDE CARBOXYPEPTIDASE"/>
    <property type="match status" value="1"/>
</dbReference>
<dbReference type="InterPro" id="IPR029062">
    <property type="entry name" value="Class_I_gatase-like"/>
</dbReference>
<dbReference type="PIRSF" id="PIRSF028757">
    <property type="entry name" value="LD-carboxypeptidase"/>
    <property type="match status" value="1"/>
</dbReference>
<evidence type="ECO:0000256" key="5">
    <source>
        <dbReference type="ARBA" id="ARBA00022825"/>
    </source>
</evidence>
<dbReference type="GO" id="GO:0004180">
    <property type="term" value="F:carboxypeptidase activity"/>
    <property type="evidence" value="ECO:0007669"/>
    <property type="project" value="UniProtKB-KW"/>
</dbReference>
<comment type="similarity">
    <text evidence="1">Belongs to the peptidase S66 family.</text>
</comment>
<feature type="domain" description="LD-carboxypeptidase C-terminal" evidence="8">
    <location>
        <begin position="179"/>
        <end position="291"/>
    </location>
</feature>
<keyword evidence="5" id="KW-0720">Serine protease</keyword>
<dbReference type="STRING" id="568899.SAMN05192534_10545"/>
<dbReference type="Pfam" id="PF17676">
    <property type="entry name" value="Peptidase_S66C"/>
    <property type="match status" value="1"/>
</dbReference>
<evidence type="ECO:0000313" key="10">
    <source>
        <dbReference type="Proteomes" id="UP000199163"/>
    </source>
</evidence>